<dbReference type="RefSeq" id="WP_052171356.1">
    <property type="nucleotide sequence ID" value="NZ_CP113980.1"/>
</dbReference>
<dbReference type="InterPro" id="IPR008964">
    <property type="entry name" value="Invasin/intimin_cell_adhesion"/>
</dbReference>
<dbReference type="Gene3D" id="2.60.120.380">
    <property type="match status" value="3"/>
</dbReference>
<dbReference type="InterPro" id="IPR008757">
    <property type="entry name" value="Peptidase_M6-like_domain"/>
</dbReference>
<dbReference type="PANTHER" id="PTHR41775">
    <property type="entry name" value="SECRETED PROTEIN-RELATED"/>
    <property type="match status" value="1"/>
</dbReference>
<dbReference type="Pfam" id="PF02368">
    <property type="entry name" value="Big_2"/>
    <property type="match status" value="3"/>
</dbReference>
<dbReference type="SMART" id="SM00635">
    <property type="entry name" value="BID_2"/>
    <property type="match status" value="3"/>
</dbReference>
<evidence type="ECO:0000313" key="3">
    <source>
        <dbReference type="Proteomes" id="UP000236500"/>
    </source>
</evidence>
<evidence type="ECO:0000313" key="2">
    <source>
        <dbReference type="EMBL" id="PNP94924.1"/>
    </source>
</evidence>
<accession>A0ABX4XR33</accession>
<feature type="domain" description="EF-hand" evidence="1">
    <location>
        <begin position="241"/>
        <end position="267"/>
    </location>
</feature>
<dbReference type="Pfam" id="PF05547">
    <property type="entry name" value="Peptidase_M6"/>
    <property type="match status" value="1"/>
</dbReference>
<reference evidence="2 3" key="1">
    <citation type="submission" date="2016-11" db="EMBL/GenBank/DDBJ databases">
        <title>Whole Genome Sequence of Listeria newyorkensis.</title>
        <authorList>
            <person name="Frink S."/>
            <person name="Morales C."/>
            <person name="Kiang D."/>
        </authorList>
    </citation>
    <scope>NUCLEOTIDE SEQUENCE [LARGE SCALE GENOMIC DNA]</scope>
    <source>
        <strain evidence="2 3">F1604011-044</strain>
    </source>
</reference>
<name>A0ABX4XR33_9LIST</name>
<gene>
    <name evidence="2" type="ORF">BMT55_00820</name>
</gene>
<proteinExistence type="predicted"/>
<organism evidence="2 3">
    <name type="scientific">Listeria newyorkensis</name>
    <dbReference type="NCBI Taxonomy" id="1497681"/>
    <lineage>
        <taxon>Bacteria</taxon>
        <taxon>Bacillati</taxon>
        <taxon>Bacillota</taxon>
        <taxon>Bacilli</taxon>
        <taxon>Bacillales</taxon>
        <taxon>Listeriaceae</taxon>
        <taxon>Listeria</taxon>
    </lineage>
</organism>
<dbReference type="InterPro" id="IPR002048">
    <property type="entry name" value="EF_hand_dom"/>
</dbReference>
<comment type="caution">
    <text evidence="2">The sequence shown here is derived from an EMBL/GenBank/DDBJ whole genome shotgun (WGS) entry which is preliminary data.</text>
</comment>
<protein>
    <recommendedName>
        <fullName evidence="1">EF-hand domain-containing protein</fullName>
    </recommendedName>
</protein>
<dbReference type="InterPro" id="IPR018247">
    <property type="entry name" value="EF_Hand_1_Ca_BS"/>
</dbReference>
<dbReference type="NCBIfam" id="TIGR03296">
    <property type="entry name" value="M6dom_TIGR03296"/>
    <property type="match status" value="1"/>
</dbReference>
<dbReference type="SUPFAM" id="SSF55486">
    <property type="entry name" value="Metalloproteases ('zincins'), catalytic domain"/>
    <property type="match status" value="1"/>
</dbReference>
<sequence length="1135" mass="123262">MKTFQKTVLFLGLILVFLGTSTLIVSAAPALEKSFNVKQPTGQSFAITQYGDERLHYSATSSGDIVEQKKDGYWYYVAVNEFEHNGKKVAELVATTNKYLIDKEPGSAVNHGDISNYPALEYQSESSIQETMKFPTLKSAIPNSKKQNLLVILVSFEDISIVKTGAEWESKIFGTSGSTLKAYYQEATNGKVNIVPASGNGIIHVKLARKHPQTTIKTDQTNMNNIITKEALIAANESIDFAQYDVNGDGKLEADELHIMTIIAGGEASVGGTGKATWGHQGTFTAIDVPQLDGKIFDTFTQFGELHGTNQASVGIIAHEMGHDLGLPDLYNIYNTGAGLGQYSVMGGGSWGAVGSEQAGSTPVHFDAYSKMKLGVIEPRTVSPNTTQSIDVFSLDQANRNIIRMDTANAKEYYLIENRQFVGFDKALGERVKSPGIAIYHINESHDRNYTVGRQLVTLKEANEGIVGLSQLNADQSMGLDGLYYVGMGSRGVMQQTELNKTTKPAAVRDDGGVTSFSVKVNSPISTKMNITLNNQGVEIAINTPTAPSKTESIAGIEKNETIQLSATILPESTADKTVRWSSSDENIASVDQTGRVTAKNHAGPVFITAKSASGTEDTYKLNIDGHGKTFETAETIQDTGQIGAYGSYDEDDDYFKFTATETGEYEFWSSGPYYNRLRGILYDASTKERLIYDNQGMIAEDNNNYNFKLKYNLVAGKSYHIVTRTYLEGIGRDYNLHIKRPGDTGIPVTEIKLNASAIGPKEKADIIQLAPTILPANAGNKGVEWDSSDDDIATVSQTGRVVIGNKSGIVTITAKSKDGGKMAMCTITVDDHGKTNDTATTILDNSLTDGAISYIGDPDFFKFTPKNTGMHKFTSEGTYAVRAELYSSTGIKLISSTNLNGQFEMSYQLTADETYYVRLYQSGPPIVGTYKLRITSPEPPIRVFGISINQTIGAIYLPKNGTMQYNATVLPTNATNKKVEWTSSNPNIAKVDQAGKVIAGDIEGMTTIAVTTDDNHYRAEHVVLVGKERQTNATATIVTDDSLTSGSIDFKGDFELYKIIPTATRSYVLTSESEIDTVAFLKDGSGNLLAIGDNDGASKQFKIIKTLNANTAYYLSVQHKSSGVGLFKLRIQPQ</sequence>
<evidence type="ECO:0000259" key="1">
    <source>
        <dbReference type="PROSITE" id="PS50222"/>
    </source>
</evidence>
<keyword evidence="3" id="KW-1185">Reference proteome</keyword>
<dbReference type="PROSITE" id="PS00018">
    <property type="entry name" value="EF_HAND_1"/>
    <property type="match status" value="1"/>
</dbReference>
<dbReference type="SUPFAM" id="SSF49373">
    <property type="entry name" value="Invasin/intimin cell-adhesion fragments"/>
    <property type="match status" value="3"/>
</dbReference>
<dbReference type="PANTHER" id="PTHR41775:SF1">
    <property type="entry name" value="PEPTIDASE M6-LIKE DOMAIN-CONTAINING PROTEIN"/>
    <property type="match status" value="1"/>
</dbReference>
<dbReference type="EMBL" id="MPDH01000001">
    <property type="protein sequence ID" value="PNP94924.1"/>
    <property type="molecule type" value="Genomic_DNA"/>
</dbReference>
<dbReference type="Proteomes" id="UP000236500">
    <property type="component" value="Unassembled WGS sequence"/>
</dbReference>
<dbReference type="PROSITE" id="PS50222">
    <property type="entry name" value="EF_HAND_2"/>
    <property type="match status" value="1"/>
</dbReference>
<dbReference type="InterPro" id="IPR003343">
    <property type="entry name" value="Big_2"/>
</dbReference>
<dbReference type="Gene3D" id="2.60.40.1080">
    <property type="match status" value="3"/>
</dbReference>